<dbReference type="Proteomes" id="UP001529510">
    <property type="component" value="Unassembled WGS sequence"/>
</dbReference>
<dbReference type="AlphaFoldDB" id="A0ABD0N4T6"/>
<reference evidence="3 4" key="1">
    <citation type="submission" date="2024-05" db="EMBL/GenBank/DDBJ databases">
        <title>Genome sequencing and assembly of Indian major carp, Cirrhinus mrigala (Hamilton, 1822).</title>
        <authorList>
            <person name="Mohindra V."/>
            <person name="Chowdhury L.M."/>
            <person name="Lal K."/>
            <person name="Jena J.K."/>
        </authorList>
    </citation>
    <scope>NUCLEOTIDE SEQUENCE [LARGE SCALE GENOMIC DNA]</scope>
    <source>
        <strain evidence="3">CM1030</strain>
        <tissue evidence="3">Blood</tissue>
    </source>
</reference>
<dbReference type="InterPro" id="IPR030844">
    <property type="entry name" value="PAN3"/>
</dbReference>
<comment type="caution">
    <text evidence="3">The sequence shown here is derived from an EMBL/GenBank/DDBJ whole genome shotgun (WGS) entry which is preliminary data.</text>
</comment>
<protein>
    <recommendedName>
        <fullName evidence="5">Protein kinase domain-containing protein</fullName>
    </recommendedName>
</protein>
<gene>
    <name evidence="3" type="ORF">M9458_047946</name>
</gene>
<dbReference type="PANTHER" id="PTHR12272">
    <property type="entry name" value="DEADENYLATION COMPLEX SUBUNIT PAN3"/>
    <property type="match status" value="1"/>
</dbReference>
<evidence type="ECO:0008006" key="5">
    <source>
        <dbReference type="Google" id="ProtNLM"/>
    </source>
</evidence>
<keyword evidence="4" id="KW-1185">Reference proteome</keyword>
<keyword evidence="1" id="KW-0507">mRNA processing</keyword>
<proteinExistence type="predicted"/>
<evidence type="ECO:0000313" key="3">
    <source>
        <dbReference type="EMBL" id="KAL0156700.1"/>
    </source>
</evidence>
<organism evidence="3 4">
    <name type="scientific">Cirrhinus mrigala</name>
    <name type="common">Mrigala</name>
    <dbReference type="NCBI Taxonomy" id="683832"/>
    <lineage>
        <taxon>Eukaryota</taxon>
        <taxon>Metazoa</taxon>
        <taxon>Chordata</taxon>
        <taxon>Craniata</taxon>
        <taxon>Vertebrata</taxon>
        <taxon>Euteleostomi</taxon>
        <taxon>Actinopterygii</taxon>
        <taxon>Neopterygii</taxon>
        <taxon>Teleostei</taxon>
        <taxon>Ostariophysi</taxon>
        <taxon>Cypriniformes</taxon>
        <taxon>Cyprinidae</taxon>
        <taxon>Labeoninae</taxon>
        <taxon>Labeonini</taxon>
        <taxon>Cirrhinus</taxon>
    </lineage>
</organism>
<feature type="non-terminal residue" evidence="3">
    <location>
        <position position="1"/>
    </location>
</feature>
<dbReference type="InterPro" id="IPR011009">
    <property type="entry name" value="Kinase-like_dom_sf"/>
</dbReference>
<evidence type="ECO:0000256" key="1">
    <source>
        <dbReference type="ARBA" id="ARBA00022664"/>
    </source>
</evidence>
<sequence length="55" mass="6086">QHELPPPRQHAGLLPESLIWAYIVQLSSALRTIHTAGLACRVMDPSKILITGKTR</sequence>
<dbReference type="GO" id="GO:0006397">
    <property type="term" value="P:mRNA processing"/>
    <property type="evidence" value="ECO:0007669"/>
    <property type="project" value="UniProtKB-KW"/>
</dbReference>
<name>A0ABD0N4T6_CIRMR</name>
<evidence type="ECO:0000313" key="4">
    <source>
        <dbReference type="Proteomes" id="UP001529510"/>
    </source>
</evidence>
<dbReference type="SUPFAM" id="SSF56112">
    <property type="entry name" value="Protein kinase-like (PK-like)"/>
    <property type="match status" value="1"/>
</dbReference>
<keyword evidence="2" id="KW-0175">Coiled coil</keyword>
<feature type="non-terminal residue" evidence="3">
    <location>
        <position position="55"/>
    </location>
</feature>
<dbReference type="PANTHER" id="PTHR12272:SF11">
    <property type="entry name" value="PAN2-PAN3 DEADENYLATION COMPLEX SUBUNIT PAN3"/>
    <property type="match status" value="1"/>
</dbReference>
<dbReference type="Gene3D" id="1.10.510.10">
    <property type="entry name" value="Transferase(Phosphotransferase) domain 1"/>
    <property type="match status" value="1"/>
</dbReference>
<dbReference type="EMBL" id="JAMKFB020000024">
    <property type="protein sequence ID" value="KAL0156700.1"/>
    <property type="molecule type" value="Genomic_DNA"/>
</dbReference>
<accession>A0ABD0N4T6</accession>
<evidence type="ECO:0000256" key="2">
    <source>
        <dbReference type="ARBA" id="ARBA00023054"/>
    </source>
</evidence>